<dbReference type="NCBIfam" id="TIGR03824">
    <property type="entry name" value="FlgM_jcvi"/>
    <property type="match status" value="1"/>
</dbReference>
<keyword evidence="5" id="KW-0805">Transcription regulation</keyword>
<evidence type="ECO:0000313" key="9">
    <source>
        <dbReference type="Proteomes" id="UP001589738"/>
    </source>
</evidence>
<keyword evidence="8" id="KW-0966">Cell projection</keyword>
<feature type="domain" description="Anti-sigma-28 factor FlgM C-terminal" evidence="7">
    <location>
        <begin position="33"/>
        <end position="83"/>
    </location>
</feature>
<dbReference type="SUPFAM" id="SSF101498">
    <property type="entry name" value="Anti-sigma factor FlgM"/>
    <property type="match status" value="1"/>
</dbReference>
<accession>A0ABV6KX10</accession>
<evidence type="ECO:0000256" key="5">
    <source>
        <dbReference type="ARBA" id="ARBA00023015"/>
    </source>
</evidence>
<comment type="similarity">
    <text evidence="1">Belongs to the FlgM family.</text>
</comment>
<organism evidence="8 9">
    <name type="scientific">Robertmurraya beringensis</name>
    <dbReference type="NCBI Taxonomy" id="641660"/>
    <lineage>
        <taxon>Bacteria</taxon>
        <taxon>Bacillati</taxon>
        <taxon>Bacillota</taxon>
        <taxon>Bacilli</taxon>
        <taxon>Bacillales</taxon>
        <taxon>Bacillaceae</taxon>
        <taxon>Robertmurraya</taxon>
    </lineage>
</organism>
<dbReference type="Proteomes" id="UP001589738">
    <property type="component" value="Unassembled WGS sequence"/>
</dbReference>
<evidence type="ECO:0000256" key="1">
    <source>
        <dbReference type="ARBA" id="ARBA00005322"/>
    </source>
</evidence>
<keyword evidence="8" id="KW-0969">Cilium</keyword>
<dbReference type="InterPro" id="IPR007412">
    <property type="entry name" value="FlgM"/>
</dbReference>
<keyword evidence="4" id="KW-1005">Bacterial flagellum biogenesis</keyword>
<dbReference type="InterPro" id="IPR035890">
    <property type="entry name" value="Anti-sigma-28_factor_FlgM_sf"/>
</dbReference>
<sequence>MKINNIGTTGINPYKKAINKLDKVNNTTTAKADKVEISSAAKEMQQISQVDASRQKKVEELKQSVQNGTYKTNATATASSIINYFKI</sequence>
<keyword evidence="3" id="KW-0678">Repressor</keyword>
<keyword evidence="6" id="KW-0804">Transcription</keyword>
<dbReference type="RefSeq" id="WP_377059053.1">
    <property type="nucleotide sequence ID" value="NZ_JBHLUU010000125.1"/>
</dbReference>
<dbReference type="InterPro" id="IPR031316">
    <property type="entry name" value="FlgM_C"/>
</dbReference>
<reference evidence="8 9" key="1">
    <citation type="submission" date="2024-09" db="EMBL/GenBank/DDBJ databases">
        <authorList>
            <person name="Sun Q."/>
            <person name="Mori K."/>
        </authorList>
    </citation>
    <scope>NUCLEOTIDE SEQUENCE [LARGE SCALE GENOMIC DNA]</scope>
    <source>
        <strain evidence="8 9">CGMCC 1.9126</strain>
    </source>
</reference>
<evidence type="ECO:0000259" key="7">
    <source>
        <dbReference type="Pfam" id="PF04316"/>
    </source>
</evidence>
<dbReference type="EMBL" id="JBHLUU010000125">
    <property type="protein sequence ID" value="MFC0477864.1"/>
    <property type="molecule type" value="Genomic_DNA"/>
</dbReference>
<evidence type="ECO:0000256" key="4">
    <source>
        <dbReference type="ARBA" id="ARBA00022795"/>
    </source>
</evidence>
<evidence type="ECO:0000256" key="2">
    <source>
        <dbReference type="ARBA" id="ARBA00017823"/>
    </source>
</evidence>
<evidence type="ECO:0000256" key="6">
    <source>
        <dbReference type="ARBA" id="ARBA00023163"/>
    </source>
</evidence>
<evidence type="ECO:0000256" key="3">
    <source>
        <dbReference type="ARBA" id="ARBA00022491"/>
    </source>
</evidence>
<proteinExistence type="inferred from homology"/>
<protein>
    <recommendedName>
        <fullName evidence="2">Negative regulator of flagellin synthesis</fullName>
    </recommendedName>
</protein>
<keyword evidence="9" id="KW-1185">Reference proteome</keyword>
<evidence type="ECO:0000313" key="8">
    <source>
        <dbReference type="EMBL" id="MFC0477864.1"/>
    </source>
</evidence>
<gene>
    <name evidence="8" type="primary">flgM</name>
    <name evidence="8" type="ORF">ACFFHF_22000</name>
</gene>
<keyword evidence="8" id="KW-0282">Flagellum</keyword>
<comment type="caution">
    <text evidence="8">The sequence shown here is derived from an EMBL/GenBank/DDBJ whole genome shotgun (WGS) entry which is preliminary data.</text>
</comment>
<name>A0ABV6KX10_9BACI</name>
<dbReference type="Pfam" id="PF04316">
    <property type="entry name" value="FlgM"/>
    <property type="match status" value="1"/>
</dbReference>